<evidence type="ECO:0000313" key="2">
    <source>
        <dbReference type="Proteomes" id="UP000556026"/>
    </source>
</evidence>
<organism evidence="1 2">
    <name type="scientific">Geomonas silvestris</name>
    <dbReference type="NCBI Taxonomy" id="2740184"/>
    <lineage>
        <taxon>Bacteria</taxon>
        <taxon>Pseudomonadati</taxon>
        <taxon>Thermodesulfobacteriota</taxon>
        <taxon>Desulfuromonadia</taxon>
        <taxon>Geobacterales</taxon>
        <taxon>Geobacteraceae</taxon>
        <taxon>Geomonas</taxon>
    </lineage>
</organism>
<name>A0A6V8MFS8_9BACT</name>
<proteinExistence type="predicted"/>
<dbReference type="Gene3D" id="3.40.50.150">
    <property type="entry name" value="Vaccinia Virus protein VP39"/>
    <property type="match status" value="1"/>
</dbReference>
<dbReference type="InterPro" id="IPR029063">
    <property type="entry name" value="SAM-dependent_MTases_sf"/>
</dbReference>
<keyword evidence="2" id="KW-1185">Reference proteome</keyword>
<evidence type="ECO:0000313" key="1">
    <source>
        <dbReference type="EMBL" id="GFO58744.1"/>
    </source>
</evidence>
<protein>
    <submittedName>
        <fullName evidence="1">Chemotaxis protein CheR</fullName>
    </submittedName>
</protein>
<gene>
    <name evidence="1" type="ORF">GMST_10690</name>
</gene>
<dbReference type="EMBL" id="BLXX01000002">
    <property type="protein sequence ID" value="GFO58744.1"/>
    <property type="molecule type" value="Genomic_DNA"/>
</dbReference>
<reference evidence="2" key="1">
    <citation type="submission" date="2020-06" db="EMBL/GenBank/DDBJ databases">
        <title>Draft genomic sequence of Geomonas sp. Red330.</title>
        <authorList>
            <person name="Itoh H."/>
            <person name="Zhenxing X."/>
            <person name="Ushijima N."/>
            <person name="Masuda Y."/>
            <person name="Shiratori Y."/>
            <person name="Senoo K."/>
        </authorList>
    </citation>
    <scope>NUCLEOTIDE SEQUENCE [LARGE SCALE GENOMIC DNA]</scope>
    <source>
        <strain evidence="2">Red330</strain>
    </source>
</reference>
<dbReference type="SUPFAM" id="SSF53335">
    <property type="entry name" value="S-adenosyl-L-methionine-dependent methyltransferases"/>
    <property type="match status" value="1"/>
</dbReference>
<dbReference type="AlphaFoldDB" id="A0A6V8MFS8"/>
<comment type="caution">
    <text evidence="1">The sequence shown here is derived from an EMBL/GenBank/DDBJ whole genome shotgun (WGS) entry which is preliminary data.</text>
</comment>
<accession>A0A6V8MFS8</accession>
<dbReference type="Proteomes" id="UP000556026">
    <property type="component" value="Unassembled WGS sequence"/>
</dbReference>
<dbReference type="RefSeq" id="WP_183353593.1">
    <property type="nucleotide sequence ID" value="NZ_BLXX01000002.1"/>
</dbReference>
<sequence>MRPAFTPTSDPAEIRRRLDRLLVSGALGDPGLTRRIDRLAARFAGFTESYPLPLWAPGLLPTEEMRSLSEALFPLSEVRPVFAALCRAACRFTPLLEASYLYGSASWLDFLHRFRPRLKRADPAHTLALLARDGTFRESFLFALFLPQHFGATFERYPGQTRFLKRWLAGNLGRLGGRIRALDSACGSGEGSYDLAGTLLEAGYREVRLDGSTLEHLELFAAAHAFFPHDPQRTRAYRERVAPLLASEALTLRFYLEEVAAPSPERFDVILCNGLLGGPLLHDARELSKAVAALAARLAPGGLFLAADRFHDGWRLKVPVARLQALFKGQGLILRESEEGVAGERPR</sequence>